<dbReference type="Pfam" id="PF00083">
    <property type="entry name" value="Sugar_tr"/>
    <property type="match status" value="2"/>
</dbReference>
<keyword evidence="6 8" id="KW-0472">Membrane</keyword>
<feature type="transmembrane region" description="Helical" evidence="8">
    <location>
        <begin position="299"/>
        <end position="322"/>
    </location>
</feature>
<proteinExistence type="predicted"/>
<feature type="transmembrane region" description="Helical" evidence="8">
    <location>
        <begin position="72"/>
        <end position="97"/>
    </location>
</feature>
<dbReference type="InterPro" id="IPR020846">
    <property type="entry name" value="MFS_dom"/>
</dbReference>
<dbReference type="PANTHER" id="PTHR43045:SF7">
    <property type="entry name" value="MAJOR FACILITATOR SUPERFAMILY TRANSPORTER"/>
    <property type="match status" value="1"/>
</dbReference>
<evidence type="ECO:0000256" key="2">
    <source>
        <dbReference type="ARBA" id="ARBA00022448"/>
    </source>
</evidence>
<dbReference type="InterPro" id="IPR005829">
    <property type="entry name" value="Sugar_transporter_CS"/>
</dbReference>
<dbReference type="PROSITE" id="PS50850">
    <property type="entry name" value="MFS"/>
    <property type="match status" value="1"/>
</dbReference>
<dbReference type="Gene3D" id="1.20.1250.20">
    <property type="entry name" value="MFS general substrate transporter like domains"/>
    <property type="match status" value="3"/>
</dbReference>
<organism evidence="10 11">
    <name type="scientific">Methylobacterium mesophilicum SR1.6/6</name>
    <dbReference type="NCBI Taxonomy" id="908290"/>
    <lineage>
        <taxon>Bacteria</taxon>
        <taxon>Pseudomonadati</taxon>
        <taxon>Pseudomonadota</taxon>
        <taxon>Alphaproteobacteria</taxon>
        <taxon>Hyphomicrobiales</taxon>
        <taxon>Methylobacteriaceae</taxon>
        <taxon>Methylobacterium</taxon>
    </lineage>
</organism>
<dbReference type="InterPro" id="IPR036259">
    <property type="entry name" value="MFS_trans_sf"/>
</dbReference>
<evidence type="ECO:0000256" key="7">
    <source>
        <dbReference type="SAM" id="MobiDB-lite"/>
    </source>
</evidence>
<evidence type="ECO:0000313" key="10">
    <source>
        <dbReference type="EMBL" id="QGY05375.1"/>
    </source>
</evidence>
<evidence type="ECO:0000256" key="8">
    <source>
        <dbReference type="SAM" id="Phobius"/>
    </source>
</evidence>
<dbReference type="RefSeq" id="WP_010684199.1">
    <property type="nucleotide sequence ID" value="NZ_CP043538.1"/>
</dbReference>
<reference evidence="10 11" key="2">
    <citation type="journal article" date="2013" name="Genome Announc.">
        <title>Draft Genome Sequence of Methylobacterium mesophilicum Strain SR1.6/6, Isolated from Citrus sinensis.</title>
        <authorList>
            <person name="Marinho Almeida D."/>
            <person name="Dini-Andreote F."/>
            <person name="Camargo Neves A.A."/>
            <person name="Juca Ramos R.T."/>
            <person name="Andreote F.D."/>
            <person name="Carneiro A.R."/>
            <person name="Oliveira de Souza Lima A."/>
            <person name="Caracciolo Gomes de Sa P.H."/>
            <person name="Ribeiro Barbosa M.S."/>
            <person name="Araujo W.L."/>
            <person name="Silva A."/>
        </authorList>
    </citation>
    <scope>NUCLEOTIDE SEQUENCE [LARGE SCALE GENOMIC DNA]</scope>
    <source>
        <strain evidence="10 11">SR1.6/6</strain>
    </source>
</reference>
<feature type="transmembrane region" description="Helical" evidence="8">
    <location>
        <begin position="173"/>
        <end position="195"/>
    </location>
</feature>
<evidence type="ECO:0000313" key="11">
    <source>
        <dbReference type="Proteomes" id="UP000012488"/>
    </source>
</evidence>
<feature type="transmembrane region" description="Helical" evidence="8">
    <location>
        <begin position="263"/>
        <end position="287"/>
    </location>
</feature>
<dbReference type="PROSITE" id="PS00216">
    <property type="entry name" value="SUGAR_TRANSPORT_1"/>
    <property type="match status" value="1"/>
</dbReference>
<keyword evidence="2" id="KW-0813">Transport</keyword>
<feature type="transmembrane region" description="Helical" evidence="8">
    <location>
        <begin position="138"/>
        <end position="161"/>
    </location>
</feature>
<dbReference type="GO" id="GO:0022857">
    <property type="term" value="F:transmembrane transporter activity"/>
    <property type="evidence" value="ECO:0007669"/>
    <property type="project" value="InterPro"/>
</dbReference>
<evidence type="ECO:0000256" key="1">
    <source>
        <dbReference type="ARBA" id="ARBA00004651"/>
    </source>
</evidence>
<dbReference type="KEGG" id="mmes:MMSR116_28365"/>
<dbReference type="EMBL" id="CP043538">
    <property type="protein sequence ID" value="QGY05375.1"/>
    <property type="molecule type" value="Genomic_DNA"/>
</dbReference>
<keyword evidence="5 8" id="KW-1133">Transmembrane helix</keyword>
<feature type="region of interest" description="Disordered" evidence="7">
    <location>
        <begin position="1"/>
        <end position="20"/>
    </location>
</feature>
<reference evidence="10 11" key="1">
    <citation type="journal article" date="2012" name="Genet. Mol. Biol.">
        <title>Analysis of 16S rRNA and mxaF genes revealing insights into Methylobacterium niche-specific plant association.</title>
        <authorList>
            <person name="Dourado M.N."/>
            <person name="Andreote F.D."/>
            <person name="Dini-Andreote F."/>
            <person name="Conti R."/>
            <person name="Araujo J.M."/>
            <person name="Araujo W.L."/>
        </authorList>
    </citation>
    <scope>NUCLEOTIDE SEQUENCE [LARGE SCALE GENOMIC DNA]</scope>
    <source>
        <strain evidence="10 11">SR1.6/6</strain>
    </source>
</reference>
<evidence type="ECO:0000256" key="4">
    <source>
        <dbReference type="ARBA" id="ARBA00022692"/>
    </source>
</evidence>
<keyword evidence="3" id="KW-1003">Cell membrane</keyword>
<dbReference type="Proteomes" id="UP000012488">
    <property type="component" value="Chromosome"/>
</dbReference>
<feature type="transmembrane region" description="Helical" evidence="8">
    <location>
        <begin position="535"/>
        <end position="557"/>
    </location>
</feature>
<protein>
    <submittedName>
        <fullName evidence="10">MHS family MFS transporter</fullName>
    </submittedName>
</protein>
<accession>A0A6B9FYE7</accession>
<feature type="transmembrane region" description="Helical" evidence="8">
    <location>
        <begin position="507"/>
        <end position="529"/>
    </location>
</feature>
<dbReference type="InterPro" id="IPR005828">
    <property type="entry name" value="MFS_sugar_transport-like"/>
</dbReference>
<keyword evidence="4 8" id="KW-0812">Transmembrane</keyword>
<sequence length="569" mass="59604">MAQNIAVPSSAGRAGQTGGGIARAAAPEDRARVRRVIVASSLGAVFEAYDLVLFGPMAAIVARQFFSGLDEAYAYVFTLLSAAVTFLARPFGGLIFGRLGDLVGRKYTFLLTIVIMGGATVAIGLLPPYAAIGVLSPALLMGLRIVQGLAFGGEFGGAVTYIAEHAPADRRGLATSAVGITMACGLVLAILVVIACETLLGKAAFEAWGWRIPFLLSAVLMLVSVYMRLKLQESPVFLRMRRGGGGSRQPVREALGRWSSLRIVLLVLFGLVAGQSVASATGTYPIYLLMLNLKIDPFLLHYTILGYSTCLVACMIAAGWLSDRIGRKPIMLAGFLGTALLAAPVYEGVTRYAHPALAAAVADRPVVVAADPSGCSRQFDPFGLARFESPCDLARRTVAKLGVPYATRDLPPGSPVQIMIGTASLAAFDGTGLDKKALDARTTDFGKALAAAVAAAGYPAKADPAKTNLPALIALLSLLNACVALASAPLAAWMIELFPTRIRNTALSVPYAVGGWFGGFLPAIAFSAFTMTGNLYAGLWYALVVLAVAFLVSALFLPETRGRPLDAIV</sequence>
<feature type="domain" description="Major facilitator superfamily (MFS) profile" evidence="9">
    <location>
        <begin position="36"/>
        <end position="561"/>
    </location>
</feature>
<dbReference type="SUPFAM" id="SSF103473">
    <property type="entry name" value="MFS general substrate transporter"/>
    <property type="match status" value="2"/>
</dbReference>
<evidence type="ECO:0000259" key="9">
    <source>
        <dbReference type="PROSITE" id="PS50850"/>
    </source>
</evidence>
<dbReference type="PROSITE" id="PS00217">
    <property type="entry name" value="SUGAR_TRANSPORT_2"/>
    <property type="match status" value="1"/>
</dbReference>
<name>A0A6B9FYE7_9HYPH</name>
<dbReference type="AlphaFoldDB" id="A0A6B9FYE7"/>
<evidence type="ECO:0000256" key="5">
    <source>
        <dbReference type="ARBA" id="ARBA00022989"/>
    </source>
</evidence>
<feature type="transmembrane region" description="Helical" evidence="8">
    <location>
        <begin position="471"/>
        <end position="495"/>
    </location>
</feature>
<feature type="transmembrane region" description="Helical" evidence="8">
    <location>
        <begin position="109"/>
        <end position="132"/>
    </location>
</feature>
<feature type="transmembrane region" description="Helical" evidence="8">
    <location>
        <begin position="36"/>
        <end position="60"/>
    </location>
</feature>
<evidence type="ECO:0000256" key="6">
    <source>
        <dbReference type="ARBA" id="ARBA00023136"/>
    </source>
</evidence>
<dbReference type="PANTHER" id="PTHR43045">
    <property type="entry name" value="SHIKIMATE TRANSPORTER"/>
    <property type="match status" value="1"/>
</dbReference>
<dbReference type="GO" id="GO:0005886">
    <property type="term" value="C:plasma membrane"/>
    <property type="evidence" value="ECO:0007669"/>
    <property type="project" value="UniProtKB-SubCell"/>
</dbReference>
<feature type="transmembrane region" description="Helical" evidence="8">
    <location>
        <begin position="207"/>
        <end position="229"/>
    </location>
</feature>
<evidence type="ECO:0000256" key="3">
    <source>
        <dbReference type="ARBA" id="ARBA00022475"/>
    </source>
</evidence>
<comment type="subcellular location">
    <subcellularLocation>
        <location evidence="1">Cell membrane</location>
        <topology evidence="1">Multi-pass membrane protein</topology>
    </subcellularLocation>
</comment>
<dbReference type="OrthoDB" id="9774156at2"/>
<gene>
    <name evidence="10" type="ORF">MMSR116_28365</name>
</gene>